<name>A0A239BAT2_9BACT</name>
<dbReference type="InterPro" id="IPR027056">
    <property type="entry name" value="Gluconate_2DH_su3"/>
</dbReference>
<proteinExistence type="predicted"/>
<reference evidence="2" key="1">
    <citation type="submission" date="2017-06" db="EMBL/GenBank/DDBJ databases">
        <authorList>
            <person name="Varghese N."/>
            <person name="Submissions S."/>
        </authorList>
    </citation>
    <scope>NUCLEOTIDE SEQUENCE [LARGE SCALE GENOMIC DNA]</scope>
    <source>
        <strain evidence="2">NKM1</strain>
    </source>
</reference>
<keyword evidence="2" id="KW-1185">Reference proteome</keyword>
<organism evidence="1 2">
    <name type="scientific">Pontibacter ummariensis</name>
    <dbReference type="NCBI Taxonomy" id="1610492"/>
    <lineage>
        <taxon>Bacteria</taxon>
        <taxon>Pseudomonadati</taxon>
        <taxon>Bacteroidota</taxon>
        <taxon>Cytophagia</taxon>
        <taxon>Cytophagales</taxon>
        <taxon>Hymenobacteraceae</taxon>
        <taxon>Pontibacter</taxon>
    </lineage>
</organism>
<dbReference type="RefSeq" id="WP_245842239.1">
    <property type="nucleotide sequence ID" value="NZ_FZOQ01000001.1"/>
</dbReference>
<dbReference type="Proteomes" id="UP000198432">
    <property type="component" value="Unassembled WGS sequence"/>
</dbReference>
<sequence length="177" mass="19463">MERRIAIRNMALVMAGLVILPGCDLGSKRAKAQTVQPGFSPEQNALLAEVVETIIPATDTPGAKELGLHTFVQLMLVDCYEQEVRDNFVKGLDTVGATANKEFGKPFAACTEAQRTDILLTLEQSDKEEQKAFYELVKDLTILGYTTSEYVMTNLTEYTPIPGHYYGCVPVPSKKTA</sequence>
<dbReference type="Pfam" id="PF13618">
    <property type="entry name" value="Gluconate_2-dh3"/>
    <property type="match status" value="1"/>
</dbReference>
<accession>A0A239BAT2</accession>
<dbReference type="EMBL" id="FZOQ01000001">
    <property type="protein sequence ID" value="SNS04661.1"/>
    <property type="molecule type" value="Genomic_DNA"/>
</dbReference>
<dbReference type="AlphaFoldDB" id="A0A239BAT2"/>
<gene>
    <name evidence="1" type="ORF">SAMN06296052_101255</name>
</gene>
<protein>
    <submittedName>
        <fullName evidence="1">Gluconate 2-dehydrogenase subunit 3</fullName>
    </submittedName>
</protein>
<evidence type="ECO:0000313" key="1">
    <source>
        <dbReference type="EMBL" id="SNS04661.1"/>
    </source>
</evidence>
<evidence type="ECO:0000313" key="2">
    <source>
        <dbReference type="Proteomes" id="UP000198432"/>
    </source>
</evidence>